<feature type="region of interest" description="Disordered" evidence="1">
    <location>
        <begin position="679"/>
        <end position="707"/>
    </location>
</feature>
<feature type="compositionally biased region" description="Low complexity" evidence="1">
    <location>
        <begin position="531"/>
        <end position="548"/>
    </location>
</feature>
<dbReference type="KEGG" id="aten:116306929"/>
<feature type="region of interest" description="Disordered" evidence="1">
    <location>
        <begin position="456"/>
        <end position="481"/>
    </location>
</feature>
<feature type="compositionally biased region" description="Polar residues" evidence="1">
    <location>
        <begin position="227"/>
        <end position="241"/>
    </location>
</feature>
<feature type="compositionally biased region" description="Basic and acidic residues" evidence="1">
    <location>
        <begin position="280"/>
        <end position="291"/>
    </location>
</feature>
<accession>A0A6P8J6L0</accession>
<reference evidence="3" key="1">
    <citation type="submission" date="2025-08" db="UniProtKB">
        <authorList>
            <consortium name="RefSeq"/>
        </authorList>
    </citation>
    <scope>IDENTIFICATION</scope>
    <source>
        <tissue evidence="3">Tentacle</tissue>
    </source>
</reference>
<dbReference type="AlphaFoldDB" id="A0A6P8J6L0"/>
<evidence type="ECO:0000313" key="2">
    <source>
        <dbReference type="Proteomes" id="UP000515163"/>
    </source>
</evidence>
<dbReference type="InParanoid" id="A0A6P8J6L0"/>
<evidence type="ECO:0000313" key="3">
    <source>
        <dbReference type="RefSeq" id="XP_031572930.1"/>
    </source>
</evidence>
<dbReference type="Proteomes" id="UP000515163">
    <property type="component" value="Unplaced"/>
</dbReference>
<gene>
    <name evidence="3" type="primary">LOC116306929</name>
</gene>
<proteinExistence type="predicted"/>
<feature type="compositionally biased region" description="Basic and acidic residues" evidence="1">
    <location>
        <begin position="320"/>
        <end position="348"/>
    </location>
</feature>
<name>A0A6P8J6L0_ACTTE</name>
<feature type="region of interest" description="Disordered" evidence="1">
    <location>
        <begin position="525"/>
        <end position="590"/>
    </location>
</feature>
<feature type="compositionally biased region" description="Basic and acidic residues" evidence="1">
    <location>
        <begin position="209"/>
        <end position="225"/>
    </location>
</feature>
<feature type="region of interest" description="Disordered" evidence="1">
    <location>
        <begin position="1"/>
        <end position="30"/>
    </location>
</feature>
<feature type="compositionally biased region" description="Low complexity" evidence="1">
    <location>
        <begin position="380"/>
        <end position="389"/>
    </location>
</feature>
<dbReference type="OrthoDB" id="6016293at2759"/>
<keyword evidence="2" id="KW-1185">Reference proteome</keyword>
<feature type="region of interest" description="Disordered" evidence="1">
    <location>
        <begin position="68"/>
        <end position="87"/>
    </location>
</feature>
<feature type="region of interest" description="Disordered" evidence="1">
    <location>
        <begin position="320"/>
        <end position="437"/>
    </location>
</feature>
<feature type="region of interest" description="Disordered" evidence="1">
    <location>
        <begin position="276"/>
        <end position="303"/>
    </location>
</feature>
<protein>
    <submittedName>
        <fullName evidence="3">Uncharacterized protein LOC116306929</fullName>
    </submittedName>
</protein>
<feature type="region of interest" description="Disordered" evidence="1">
    <location>
        <begin position="196"/>
        <end position="248"/>
    </location>
</feature>
<organism evidence="2 3">
    <name type="scientific">Actinia tenebrosa</name>
    <name type="common">Australian red waratah sea anemone</name>
    <dbReference type="NCBI Taxonomy" id="6105"/>
    <lineage>
        <taxon>Eukaryota</taxon>
        <taxon>Metazoa</taxon>
        <taxon>Cnidaria</taxon>
        <taxon>Anthozoa</taxon>
        <taxon>Hexacorallia</taxon>
        <taxon>Actiniaria</taxon>
        <taxon>Actiniidae</taxon>
        <taxon>Actinia</taxon>
    </lineage>
</organism>
<feature type="compositionally biased region" description="Basic and acidic residues" evidence="1">
    <location>
        <begin position="68"/>
        <end position="85"/>
    </location>
</feature>
<sequence length="707" mass="80632">MKTSYEPEDQEPKRSEKTEPKKLIIPQFGSKTVAKDNFETKKWDRISEDQPTSEPADVDVNVYKSRKVEISKDKRNDDARKDLEIRGPSGLKFHQQIERATQLESHGKNQFSMIQVDSAVTHDPEATVITVDGSISKNKRWGTPADKTVQLTDARKPENVDVSRNFKKENTYHTTSEEKHENLTVIKQTSKTVRQQSHESVERVYSQKKITDSTTERPKAYDGHYKITQTTDQVSMSSPRQDSPEETYKGKKVITVGKQKLIQMDNAGTAFVNLNIHRGRKEDKENPRESASEPQKTRHFPGQVDGAAYVDVSFQHDVKSQPISKTEKWKVEQGDSKFPKRSDQRDQETAFVERQPQQGSQKGFKWNVHNSGDRRDSRTSRTTTSTQQDHGVAIVDVNVQHERQPQQGSQKGFKWNVQNAGDRRDSRTSRTTTTTQQDHGVAIVDVNVEHQTAPGNRWGAANNDQQRSGFGRQDFGSTSFDVDAHNNSVIQRENRQGFEWNVQNTGQQSRRQQNHQGIIQVDQMSASGGPQYSQVHQQSQQRVGQWSVDVQHNAESKYTKQQSQKVTQHSYETQQSSSSYQQSFHQETKQYGVSQGEANFPALVQKHGNWEVRRVSVDDNKPFGTQTSMEVQPLDRKVTLGAKDHNAPQRKELMKEFKQRRSFEDVTDDGTHVKRTIITSGGTSYDKPGSEISTRKIQDHIVMSKRS</sequence>
<evidence type="ECO:0000256" key="1">
    <source>
        <dbReference type="SAM" id="MobiDB-lite"/>
    </source>
</evidence>
<dbReference type="RefSeq" id="XP_031572930.1">
    <property type="nucleotide sequence ID" value="XM_031717070.1"/>
</dbReference>
<dbReference type="GeneID" id="116306929"/>
<feature type="compositionally biased region" description="Low complexity" evidence="1">
    <location>
        <begin position="567"/>
        <end position="585"/>
    </location>
</feature>
<feature type="compositionally biased region" description="Basic and acidic residues" evidence="1">
    <location>
        <begin position="10"/>
        <end position="22"/>
    </location>
</feature>